<dbReference type="InterPro" id="IPR036097">
    <property type="entry name" value="HisK_dim/P_sf"/>
</dbReference>
<dbReference type="Pfam" id="PF02518">
    <property type="entry name" value="HATPase_c"/>
    <property type="match status" value="1"/>
</dbReference>
<proteinExistence type="predicted"/>
<gene>
    <name evidence="8" type="ORF">IEN85_21880</name>
</gene>
<dbReference type="InterPro" id="IPR036890">
    <property type="entry name" value="HATPase_C_sf"/>
</dbReference>
<organism evidence="8 9">
    <name type="scientific">Pelagicoccus enzymogenes</name>
    <dbReference type="NCBI Taxonomy" id="2773457"/>
    <lineage>
        <taxon>Bacteria</taxon>
        <taxon>Pseudomonadati</taxon>
        <taxon>Verrucomicrobiota</taxon>
        <taxon>Opitutia</taxon>
        <taxon>Puniceicoccales</taxon>
        <taxon>Pelagicoccaceae</taxon>
        <taxon>Pelagicoccus</taxon>
    </lineage>
</organism>
<evidence type="ECO:0000259" key="7">
    <source>
        <dbReference type="PROSITE" id="PS50109"/>
    </source>
</evidence>
<dbReference type="PANTHER" id="PTHR43711">
    <property type="entry name" value="TWO-COMPONENT HISTIDINE KINASE"/>
    <property type="match status" value="1"/>
</dbReference>
<keyword evidence="5" id="KW-0902">Two-component regulatory system</keyword>
<dbReference type="PROSITE" id="PS50109">
    <property type="entry name" value="HIS_KIN"/>
    <property type="match status" value="1"/>
</dbReference>
<dbReference type="InterPro" id="IPR005467">
    <property type="entry name" value="His_kinase_dom"/>
</dbReference>
<dbReference type="InterPro" id="IPR050736">
    <property type="entry name" value="Sensor_HK_Regulatory"/>
</dbReference>
<name>A0A927FD17_9BACT</name>
<keyword evidence="4 8" id="KW-0418">Kinase</keyword>
<dbReference type="RefSeq" id="WP_191619228.1">
    <property type="nucleotide sequence ID" value="NZ_JACYFG010000051.1"/>
</dbReference>
<evidence type="ECO:0000313" key="9">
    <source>
        <dbReference type="Proteomes" id="UP000622317"/>
    </source>
</evidence>
<dbReference type="SUPFAM" id="SSF55874">
    <property type="entry name" value="ATPase domain of HSP90 chaperone/DNA topoisomerase II/histidine kinase"/>
    <property type="match status" value="1"/>
</dbReference>
<dbReference type="AlphaFoldDB" id="A0A927FD17"/>
<protein>
    <recommendedName>
        <fullName evidence="2">histidine kinase</fullName>
        <ecNumber evidence="2">2.7.13.3</ecNumber>
    </recommendedName>
</protein>
<feature type="domain" description="Histidine kinase" evidence="7">
    <location>
        <begin position="185"/>
        <end position="394"/>
    </location>
</feature>
<dbReference type="InterPro" id="IPR003661">
    <property type="entry name" value="HisK_dim/P_dom"/>
</dbReference>
<comment type="caution">
    <text evidence="8">The sequence shown here is derived from an EMBL/GenBank/DDBJ whole genome shotgun (WGS) entry which is preliminary data.</text>
</comment>
<dbReference type="Proteomes" id="UP000622317">
    <property type="component" value="Unassembled WGS sequence"/>
</dbReference>
<evidence type="ECO:0000256" key="1">
    <source>
        <dbReference type="ARBA" id="ARBA00000085"/>
    </source>
</evidence>
<evidence type="ECO:0000256" key="5">
    <source>
        <dbReference type="ARBA" id="ARBA00023012"/>
    </source>
</evidence>
<keyword evidence="3" id="KW-0808">Transferase</keyword>
<dbReference type="Gene3D" id="1.10.287.130">
    <property type="match status" value="1"/>
</dbReference>
<dbReference type="SUPFAM" id="SSF47384">
    <property type="entry name" value="Homodimeric domain of signal transducing histidine kinase"/>
    <property type="match status" value="1"/>
</dbReference>
<accession>A0A927FD17</accession>
<evidence type="ECO:0000256" key="4">
    <source>
        <dbReference type="ARBA" id="ARBA00022777"/>
    </source>
</evidence>
<keyword evidence="6" id="KW-0175">Coiled coil</keyword>
<dbReference type="InterPro" id="IPR003594">
    <property type="entry name" value="HATPase_dom"/>
</dbReference>
<comment type="catalytic activity">
    <reaction evidence="1">
        <text>ATP + protein L-histidine = ADP + protein N-phospho-L-histidine.</text>
        <dbReference type="EC" id="2.7.13.3"/>
    </reaction>
</comment>
<dbReference type="EMBL" id="JACYFG010000051">
    <property type="protein sequence ID" value="MBD5782164.1"/>
    <property type="molecule type" value="Genomic_DNA"/>
</dbReference>
<dbReference type="CDD" id="cd00082">
    <property type="entry name" value="HisKA"/>
    <property type="match status" value="1"/>
</dbReference>
<dbReference type="Gene3D" id="3.30.565.10">
    <property type="entry name" value="Histidine kinase-like ATPase, C-terminal domain"/>
    <property type="match status" value="1"/>
</dbReference>
<sequence length="394" mass="44277">MLLRAEEQQIYYEISMSIGIGFDYRKMLKECVGKYLRKLNLSAGCVLRRKELGNGVFILEPFYMLPKKVAANRAIQIVNSRLQPQYDRESLEALEAELPFPHNSVDEEFAHFFRLPDFGVLVLVKSGGPLDERTINSLAALNAKLANALNAGLQKEALAESEQRLADANERLAEFDADKLAFIQYISHELNTPLNWIGSLNMMESQSLTAENARYLDFARKGFSRISRLAQLASSYFEEARQKRKGETHLLGLRDLESALQSTMMGKLAAKELTLVFEGDWEGNLVVDKEGLMWVLQVLLDNAVHFSLWEQTIRISLERSGASVVFRVTDQGVGIESEDLRAIFKPCQMPEHKRSEGGYGFSLPRANLICEANAWRLSVVSEGQGKGACFSLSL</sequence>
<keyword evidence="9" id="KW-1185">Reference proteome</keyword>
<feature type="coiled-coil region" evidence="6">
    <location>
        <begin position="151"/>
        <end position="178"/>
    </location>
</feature>
<dbReference type="GO" id="GO:0000155">
    <property type="term" value="F:phosphorelay sensor kinase activity"/>
    <property type="evidence" value="ECO:0007669"/>
    <property type="project" value="InterPro"/>
</dbReference>
<reference evidence="8" key="1">
    <citation type="submission" date="2020-09" db="EMBL/GenBank/DDBJ databases">
        <title>Pelagicoccus enzymogenes sp. nov. with an EPS production, isolated from marine sediment.</title>
        <authorList>
            <person name="Feng X."/>
        </authorList>
    </citation>
    <scope>NUCLEOTIDE SEQUENCE</scope>
    <source>
        <strain evidence="8">NFK12</strain>
    </source>
</reference>
<evidence type="ECO:0000313" key="8">
    <source>
        <dbReference type="EMBL" id="MBD5782164.1"/>
    </source>
</evidence>
<evidence type="ECO:0000256" key="6">
    <source>
        <dbReference type="SAM" id="Coils"/>
    </source>
</evidence>
<evidence type="ECO:0000256" key="3">
    <source>
        <dbReference type="ARBA" id="ARBA00022679"/>
    </source>
</evidence>
<dbReference type="SMART" id="SM00387">
    <property type="entry name" value="HATPase_c"/>
    <property type="match status" value="1"/>
</dbReference>
<dbReference type="EC" id="2.7.13.3" evidence="2"/>
<evidence type="ECO:0000256" key="2">
    <source>
        <dbReference type="ARBA" id="ARBA00012438"/>
    </source>
</evidence>
<dbReference type="PANTHER" id="PTHR43711:SF26">
    <property type="entry name" value="SENSOR HISTIDINE KINASE RCSC"/>
    <property type="match status" value="1"/>
</dbReference>